<feature type="compositionally biased region" description="Basic and acidic residues" evidence="1">
    <location>
        <begin position="448"/>
        <end position="458"/>
    </location>
</feature>
<comment type="caution">
    <text evidence="4">The sequence shown here is derived from an EMBL/GenBank/DDBJ whole genome shotgun (WGS) entry which is preliminary data.</text>
</comment>
<evidence type="ECO:0000313" key="4">
    <source>
        <dbReference type="EMBL" id="KAK9784010.1"/>
    </source>
</evidence>
<keyword evidence="3" id="KW-0732">Signal</keyword>
<evidence type="ECO:0000256" key="3">
    <source>
        <dbReference type="SAM" id="SignalP"/>
    </source>
</evidence>
<feature type="signal peptide" evidence="3">
    <location>
        <begin position="1"/>
        <end position="24"/>
    </location>
</feature>
<sequence length="512" mass="53066">MYGSEPSWALIGLVLLVVPGKVFATLQDLYQIHRLEKEHHVLRGRDSTCGSGYSLCDASVGGDCCPDNYVCAATYCYATTAGPTTACAKAGYYDCGSVRPGMCCPTSYACRRDGDCVPPVGATSIATCPTNYYTCASSLGGGCCLSGMGCNLVGCFSTAASTYTITTGVTTTDSAGNSITSVSTYTTVKTPSATATKTTADAVGGFFQSTVAKVPATETSSSRGGLNQAQLGGVIGGVVVIFLAVIIAAFLVIRRLRQNAKLIEESKRGSSTANQTTISYKPGEAVTATVTEIDMNEVDPLTQEPKPNRPAHLRARSDSSVDGGFPSPAKSSGLSSGRSTPPAWPGHYNPVPNPDNGVRHASLDSAPSGHYDPAGRSQISRSSLNRSSYDSQTSNNPHGRHWSYASEVSGSADGAHGVSELEASIAAAAARRRSSSGASRPAAAHIRRTSDPHQRSRSDSSAPVTAPLGTLSEIHELHGYYGPVDGQVGQTAARLKSGDSPTTPEVDSPARD</sequence>
<feature type="region of interest" description="Disordered" evidence="1">
    <location>
        <begin position="432"/>
        <end position="512"/>
    </location>
</feature>
<feature type="compositionally biased region" description="Low complexity" evidence="1">
    <location>
        <begin position="432"/>
        <end position="444"/>
    </location>
</feature>
<name>A0ABR2YAJ2_9PEZI</name>
<gene>
    <name evidence="4" type="ORF">SCAR479_00569</name>
</gene>
<organism evidence="4 5">
    <name type="scientific">Seiridium cardinale</name>
    <dbReference type="NCBI Taxonomy" id="138064"/>
    <lineage>
        <taxon>Eukaryota</taxon>
        <taxon>Fungi</taxon>
        <taxon>Dikarya</taxon>
        <taxon>Ascomycota</taxon>
        <taxon>Pezizomycotina</taxon>
        <taxon>Sordariomycetes</taxon>
        <taxon>Xylariomycetidae</taxon>
        <taxon>Amphisphaeriales</taxon>
        <taxon>Sporocadaceae</taxon>
        <taxon>Seiridium</taxon>
    </lineage>
</organism>
<feature type="chain" id="PRO_5046106211" evidence="3">
    <location>
        <begin position="25"/>
        <end position="512"/>
    </location>
</feature>
<reference evidence="4 5" key="1">
    <citation type="submission" date="2024-02" db="EMBL/GenBank/DDBJ databases">
        <title>First draft genome assembly of two strains of Seiridium cardinale.</title>
        <authorList>
            <person name="Emiliani G."/>
            <person name="Scali E."/>
        </authorList>
    </citation>
    <scope>NUCLEOTIDE SEQUENCE [LARGE SCALE GENOMIC DNA]</scope>
    <source>
        <strain evidence="4 5">BM-138-000479</strain>
    </source>
</reference>
<protein>
    <submittedName>
        <fullName evidence="4">Uncharacterized protein</fullName>
    </submittedName>
</protein>
<keyword evidence="2" id="KW-0472">Membrane</keyword>
<keyword evidence="2" id="KW-0812">Transmembrane</keyword>
<accession>A0ABR2YAJ2</accession>
<feature type="region of interest" description="Disordered" evidence="1">
    <location>
        <begin position="296"/>
        <end position="415"/>
    </location>
</feature>
<feature type="compositionally biased region" description="Polar residues" evidence="1">
    <location>
        <begin position="329"/>
        <end position="339"/>
    </location>
</feature>
<evidence type="ECO:0000313" key="5">
    <source>
        <dbReference type="Proteomes" id="UP001465668"/>
    </source>
</evidence>
<feature type="compositionally biased region" description="Low complexity" evidence="1">
    <location>
        <begin position="376"/>
        <end position="391"/>
    </location>
</feature>
<feature type="transmembrane region" description="Helical" evidence="2">
    <location>
        <begin position="231"/>
        <end position="253"/>
    </location>
</feature>
<evidence type="ECO:0000256" key="1">
    <source>
        <dbReference type="SAM" id="MobiDB-lite"/>
    </source>
</evidence>
<evidence type="ECO:0000256" key="2">
    <source>
        <dbReference type="SAM" id="Phobius"/>
    </source>
</evidence>
<keyword evidence="2" id="KW-1133">Transmembrane helix</keyword>
<dbReference type="EMBL" id="JARVKM010000001">
    <property type="protein sequence ID" value="KAK9784010.1"/>
    <property type="molecule type" value="Genomic_DNA"/>
</dbReference>
<proteinExistence type="predicted"/>
<keyword evidence="5" id="KW-1185">Reference proteome</keyword>
<dbReference type="Proteomes" id="UP001465668">
    <property type="component" value="Unassembled WGS sequence"/>
</dbReference>